<name>A0A2J1C952_ECOLX</name>
<accession>A0A2J1C952</accession>
<gene>
    <name evidence="1" type="ORF">C9Z68_16150</name>
</gene>
<protein>
    <submittedName>
        <fullName evidence="1">Uncharacterized protein</fullName>
    </submittedName>
</protein>
<dbReference type="AlphaFoldDB" id="A0A2J1C952"/>
<dbReference type="Proteomes" id="UP000309937">
    <property type="component" value="Unassembled WGS sequence"/>
</dbReference>
<comment type="caution">
    <text evidence="1">The sequence shown here is derived from an EMBL/GenBank/DDBJ whole genome shotgun (WGS) entry which is preliminary data.</text>
</comment>
<sequence length="93" mass="10957">MCSTSNFCSLLYGFPCVLKQKYYAFLKRFSAILSLTLSQVGAFFLIEAESFQFSKRGELCSSYPYRTSIRAKRPETKKRRFARSLRRWCRPVM</sequence>
<evidence type="ECO:0000313" key="1">
    <source>
        <dbReference type="EMBL" id="TJQ12351.1"/>
    </source>
</evidence>
<organism evidence="1 2">
    <name type="scientific">Escherichia coli</name>
    <dbReference type="NCBI Taxonomy" id="562"/>
    <lineage>
        <taxon>Bacteria</taxon>
        <taxon>Pseudomonadati</taxon>
        <taxon>Pseudomonadota</taxon>
        <taxon>Gammaproteobacteria</taxon>
        <taxon>Enterobacterales</taxon>
        <taxon>Enterobacteriaceae</taxon>
        <taxon>Escherichia</taxon>
    </lineage>
</organism>
<reference evidence="1 2" key="1">
    <citation type="submission" date="2018-12" db="EMBL/GenBank/DDBJ databases">
        <title>Food and Water Safety Consortium.</title>
        <authorList>
            <person name="Tyson S."/>
            <person name="Peterson C.-L."/>
            <person name="Olson A."/>
            <person name="Tyler S."/>
            <person name="Cabral J."/>
            <person name="Lynch T."/>
            <person name="Knox N."/>
            <person name="Van Domselaar G."/>
            <person name="Graham M."/>
        </authorList>
    </citation>
    <scope>NUCLEOTIDE SEQUENCE [LARGE SCALE GENOMIC DNA]</scope>
    <source>
        <strain evidence="1 2">FWSEC0118</strain>
    </source>
</reference>
<evidence type="ECO:0000313" key="2">
    <source>
        <dbReference type="Proteomes" id="UP000309937"/>
    </source>
</evidence>
<dbReference type="EMBL" id="RRGJ01000023">
    <property type="protein sequence ID" value="TJQ12351.1"/>
    <property type="molecule type" value="Genomic_DNA"/>
</dbReference>
<proteinExistence type="predicted"/>